<evidence type="ECO:0000259" key="4">
    <source>
        <dbReference type="Pfam" id="PF02816"/>
    </source>
</evidence>
<protein>
    <recommendedName>
        <fullName evidence="4">Alpha-type protein kinase domain-containing protein</fullName>
    </recommendedName>
</protein>
<dbReference type="InterPro" id="IPR004166">
    <property type="entry name" value="a-kinase_dom"/>
</dbReference>
<accession>A0AA39MSB4</accession>
<proteinExistence type="predicted"/>
<dbReference type="RefSeq" id="XP_060325417.1">
    <property type="nucleotide sequence ID" value="XM_060468003.1"/>
</dbReference>
<evidence type="ECO:0000256" key="3">
    <source>
        <dbReference type="ARBA" id="ARBA00022777"/>
    </source>
</evidence>
<dbReference type="GO" id="GO:0004674">
    <property type="term" value="F:protein serine/threonine kinase activity"/>
    <property type="evidence" value="ECO:0007669"/>
    <property type="project" value="UniProtKB-KW"/>
</dbReference>
<evidence type="ECO:0000313" key="5">
    <source>
        <dbReference type="EMBL" id="KAK0445276.1"/>
    </source>
</evidence>
<keyword evidence="3" id="KW-0418">Kinase</keyword>
<evidence type="ECO:0000313" key="6">
    <source>
        <dbReference type="Proteomes" id="UP001175211"/>
    </source>
</evidence>
<reference evidence="5" key="1">
    <citation type="submission" date="2023-06" db="EMBL/GenBank/DDBJ databases">
        <authorList>
            <consortium name="Lawrence Berkeley National Laboratory"/>
            <person name="Ahrendt S."/>
            <person name="Sahu N."/>
            <person name="Indic B."/>
            <person name="Wong-Bajracharya J."/>
            <person name="Merenyi Z."/>
            <person name="Ke H.-M."/>
            <person name="Monk M."/>
            <person name="Kocsube S."/>
            <person name="Drula E."/>
            <person name="Lipzen A."/>
            <person name="Balint B."/>
            <person name="Henrissat B."/>
            <person name="Andreopoulos B."/>
            <person name="Martin F.M."/>
            <person name="Harder C.B."/>
            <person name="Rigling D."/>
            <person name="Ford K.L."/>
            <person name="Foster G.D."/>
            <person name="Pangilinan J."/>
            <person name="Papanicolaou A."/>
            <person name="Barry K."/>
            <person name="LaButti K."/>
            <person name="Viragh M."/>
            <person name="Koriabine M."/>
            <person name="Yan M."/>
            <person name="Riley R."/>
            <person name="Champramary S."/>
            <person name="Plett K.L."/>
            <person name="Tsai I.J."/>
            <person name="Slot J."/>
            <person name="Sipos G."/>
            <person name="Plett J."/>
            <person name="Nagy L.G."/>
            <person name="Grigoriev I.V."/>
        </authorList>
    </citation>
    <scope>NUCLEOTIDE SEQUENCE</scope>
    <source>
        <strain evidence="5">CCBAS 213</strain>
    </source>
</reference>
<keyword evidence="6" id="KW-1185">Reference proteome</keyword>
<keyword evidence="1" id="KW-0723">Serine/threonine-protein kinase</keyword>
<dbReference type="GO" id="GO:0005524">
    <property type="term" value="F:ATP binding"/>
    <property type="evidence" value="ECO:0007669"/>
    <property type="project" value="InterPro"/>
</dbReference>
<dbReference type="EMBL" id="JAUEPS010000050">
    <property type="protein sequence ID" value="KAK0445276.1"/>
    <property type="molecule type" value="Genomic_DNA"/>
</dbReference>
<keyword evidence="2" id="KW-0808">Transferase</keyword>
<gene>
    <name evidence="5" type="ORF">EV420DRAFT_1277115</name>
</gene>
<sequence>MDWAEGPEKRLGSGSFKTTHHGILQVGIALHEVQLPQALQGNVCIKHPYQGVNRSGDVRRVTESFERTCILREANTMLWANALHDMSLDMVLSKAPSLGTPSGPIPDLRFVEAAVVMNLKPDSVKPKDWHGFCALVERLLPEDDFVKYVCNGTPQPIDLGSDKQHRIAVFLCFLQHIQYRFTKEKAFVSDYQGIFLSRFSAIRD</sequence>
<feature type="domain" description="Alpha-type protein kinase" evidence="4">
    <location>
        <begin position="106"/>
        <end position="194"/>
    </location>
</feature>
<evidence type="ECO:0000256" key="2">
    <source>
        <dbReference type="ARBA" id="ARBA00022679"/>
    </source>
</evidence>
<comment type="caution">
    <text evidence="5">The sequence shown here is derived from an EMBL/GenBank/DDBJ whole genome shotgun (WGS) entry which is preliminary data.</text>
</comment>
<dbReference type="Proteomes" id="UP001175211">
    <property type="component" value="Unassembled WGS sequence"/>
</dbReference>
<dbReference type="GeneID" id="85351551"/>
<dbReference type="AlphaFoldDB" id="A0AA39MSB4"/>
<organism evidence="5 6">
    <name type="scientific">Armillaria tabescens</name>
    <name type="common">Ringless honey mushroom</name>
    <name type="synonym">Agaricus tabescens</name>
    <dbReference type="NCBI Taxonomy" id="1929756"/>
    <lineage>
        <taxon>Eukaryota</taxon>
        <taxon>Fungi</taxon>
        <taxon>Dikarya</taxon>
        <taxon>Basidiomycota</taxon>
        <taxon>Agaricomycotina</taxon>
        <taxon>Agaricomycetes</taxon>
        <taxon>Agaricomycetidae</taxon>
        <taxon>Agaricales</taxon>
        <taxon>Marasmiineae</taxon>
        <taxon>Physalacriaceae</taxon>
        <taxon>Desarmillaria</taxon>
    </lineage>
</organism>
<dbReference type="Pfam" id="PF02816">
    <property type="entry name" value="Alpha_kinase"/>
    <property type="match status" value="1"/>
</dbReference>
<name>A0AA39MSB4_ARMTA</name>
<evidence type="ECO:0000256" key="1">
    <source>
        <dbReference type="ARBA" id="ARBA00022527"/>
    </source>
</evidence>